<feature type="domain" description="Alpha-2-macroglobulin bait region" evidence="3">
    <location>
        <begin position="987"/>
        <end position="1143"/>
    </location>
</feature>
<dbReference type="RefSeq" id="WP_078453617.1">
    <property type="nucleotide sequence ID" value="NZ_MPNX01000029.1"/>
</dbReference>
<feature type="signal peptide" evidence="2">
    <location>
        <begin position="1"/>
        <end position="20"/>
    </location>
</feature>
<evidence type="ECO:0000256" key="1">
    <source>
        <dbReference type="ARBA" id="ARBA00010556"/>
    </source>
</evidence>
<dbReference type="Proteomes" id="UP000190962">
    <property type="component" value="Unassembled WGS sequence"/>
</dbReference>
<dbReference type="PANTHER" id="PTHR40094">
    <property type="entry name" value="ALPHA-2-MACROGLOBULIN HOMOLOG"/>
    <property type="match status" value="1"/>
</dbReference>
<dbReference type="SUPFAM" id="SSF48239">
    <property type="entry name" value="Terpenoid cyclases/Protein prenyltransferases"/>
    <property type="match status" value="1"/>
</dbReference>
<dbReference type="Gene3D" id="2.20.130.20">
    <property type="match status" value="1"/>
</dbReference>
<dbReference type="Gene3D" id="2.60.40.1930">
    <property type="match status" value="1"/>
</dbReference>
<name>A0A1T2CGI0_SOVGS</name>
<dbReference type="SMART" id="SM01360">
    <property type="entry name" value="A2M"/>
    <property type="match status" value="1"/>
</dbReference>
<evidence type="ECO:0000313" key="6">
    <source>
        <dbReference type="Proteomes" id="UP000190962"/>
    </source>
</evidence>
<dbReference type="InterPro" id="IPR051802">
    <property type="entry name" value="YfhM-like"/>
</dbReference>
<comment type="caution">
    <text evidence="5">The sequence shown here is derived from an EMBL/GenBank/DDBJ whole genome shotgun (WGS) entry which is preliminary data.</text>
</comment>
<evidence type="ECO:0000313" key="5">
    <source>
        <dbReference type="EMBL" id="OOY33919.1"/>
    </source>
</evidence>
<reference evidence="5 6" key="1">
    <citation type="submission" date="2016-11" db="EMBL/GenBank/DDBJ databases">
        <title>Mixed transmission modes and dynamic genome evolution in an obligate animal-bacterial symbiosis.</title>
        <authorList>
            <person name="Russell S.L."/>
            <person name="Corbett-Detig R.B."/>
            <person name="Cavanaugh C.M."/>
        </authorList>
    </citation>
    <scope>NUCLEOTIDE SEQUENCE [LARGE SCALE GENOMIC DNA]</scope>
    <source>
        <strain evidence="5">MA-KB16</strain>
    </source>
</reference>
<dbReference type="Pfam" id="PF00207">
    <property type="entry name" value="A2M"/>
    <property type="match status" value="1"/>
</dbReference>
<dbReference type="EMBL" id="MPNX01000029">
    <property type="protein sequence ID" value="OOY33919.1"/>
    <property type="molecule type" value="Genomic_DNA"/>
</dbReference>
<evidence type="ECO:0000256" key="2">
    <source>
        <dbReference type="SAM" id="SignalP"/>
    </source>
</evidence>
<gene>
    <name evidence="5" type="ORF">BOV88_12785</name>
</gene>
<keyword evidence="2" id="KW-0732">Signal</keyword>
<dbReference type="InterPro" id="IPR008930">
    <property type="entry name" value="Terpenoid_cyclase/PrenylTrfase"/>
</dbReference>
<protein>
    <submittedName>
        <fullName evidence="5">Large extracellular alpha-helical protein</fullName>
    </submittedName>
</protein>
<dbReference type="InterPro" id="IPR011625">
    <property type="entry name" value="A2M_N_BRD"/>
</dbReference>
<dbReference type="InterPro" id="IPR001599">
    <property type="entry name" value="Macroglobln_a2"/>
</dbReference>
<feature type="chain" id="PRO_5012097370" evidence="2">
    <location>
        <begin position="21"/>
        <end position="1934"/>
    </location>
</feature>
<dbReference type="InterPro" id="IPR002890">
    <property type="entry name" value="MG2"/>
</dbReference>
<comment type="similarity">
    <text evidence="1">Belongs to the protease inhibitor I39 (alpha-2-macroglobulin) family. Bacterial alpha-2-macroglobulin subfamily.</text>
</comment>
<feature type="domain" description="Alpha-2-macroglobulin" evidence="4">
    <location>
        <begin position="1204"/>
        <end position="1294"/>
    </location>
</feature>
<dbReference type="Pfam" id="PF07703">
    <property type="entry name" value="A2M_BRD"/>
    <property type="match status" value="1"/>
</dbReference>
<dbReference type="SMART" id="SM01359">
    <property type="entry name" value="A2M_N_2"/>
    <property type="match status" value="1"/>
</dbReference>
<dbReference type="PANTHER" id="PTHR40094:SF1">
    <property type="entry name" value="UBIQUITIN DOMAIN-CONTAINING PROTEIN"/>
    <property type="match status" value="1"/>
</dbReference>
<accession>A0A1T2CGI0</accession>
<dbReference type="GO" id="GO:0004866">
    <property type="term" value="F:endopeptidase inhibitor activity"/>
    <property type="evidence" value="ECO:0007669"/>
    <property type="project" value="InterPro"/>
</dbReference>
<evidence type="ECO:0000259" key="4">
    <source>
        <dbReference type="SMART" id="SM01360"/>
    </source>
</evidence>
<dbReference type="InterPro" id="IPR041246">
    <property type="entry name" value="Bact_MG10"/>
</dbReference>
<evidence type="ECO:0000259" key="3">
    <source>
        <dbReference type="SMART" id="SM01359"/>
    </source>
</evidence>
<sequence length="1934" mass="216361">MKSFLFFLLFFSLSAQPAFATFDSADASQQTTLQLTRVTPGGEDVPAGNQVVFQFNRPVVPVGRMERDASEIPVDITPALKCHWRWINTSALACQLDDENRLTKATRYRVTMRPGIQAEDGSTISENHTHTFITQRPHVRYASFREWLTPGTPVIRLSFDQPVTKASVETRIAYVYPTSVTDETLLVEYLKVEKDPYDENDPHLTPGTKEEARRYWLVTPQKELPLGTRVEMKVIPGLVSALGEERGVEQRMIDYHMTYPEFELVGFSCVDNEGLEILFTEDSDHDLEKCNPLGWANLEFSAPVLTSQIKQHLRFTPDLAGGRDDYDPWASREDDSYLDRDHYQESNFRIHLPEVLKADQQYSITTETADLQDEFGRKLKAPIDLTFFTDHRKPNFELTHSTAVLEKEADSDVPLYVTNLDSSFFYYDKLTPEGLVEGESIEIRDVDMADDIQFAVPMGVREMLDGKSGAVNGIVSTLPHLERGYEERNLFASVTPYQVHVKVGHFNTLIWVTDLATGKPVEEARVQIYKDTPNGLSPGFEELDKGKTDSSGLVSLKGSQQLDPSLEQFGWCGGDECENFFVRIDKDGEMALMPLDYRFSVDEYRASGHTLWADPSLEYGHMHAWGTTAQGTYRAGDTIQYKLYVRDQDNESFVPAPDKAYTLQIINPAGVTVEEITDITLSEFGSFSGEYTIPKNAAVGWYDFFLSASFTEIYSWSPLRVLVSDFTPSPFKVVNSLNGDLFHPEDEIEVLSSARLHSGGAYTDAEARITATLRAAHFSSEHPLANGFTFDSFDEELWTTLFEKEDNIGDKGEVSHTFVLPAEEIVYGRLTVESAVRDDRGKYIATSSGADYIAVNRLVGLKQTRWLYNEDEAADIEYLVVDDRGKPAAGIPVTLKIERLQTRSAKVKGAGNAYVTKYIDEWIASGTCQDMSIFEPLVCSFIPEEAGTYKITATIKDTKGNSHSTETEVWVAGKGRVVWRSPNDNSLQVIPEKTEYQVGDKARYLVKNPYPGAQALVSVERYGVLKSWVQELEGSTPVIEFEIEKDYMPGFYLSVIVVSPRVAAPPPAFGEVDLGKPAFKIGYLEVPVNDPYKQMDISIETDAEVYKPRDIVTAKIHAQPKHRDKNEDIEIAVAVLDEAVLDLIRGGTSYFDPYDGFYTLDSLDMQNYSLLTRLVGRQKFEKKGANPGGDGGADISMRTLFKYVGYWNPSIKADSKGNATIEFEVPDNLTGWRILAIAVTPSDRMGLGDANFKVNRPTEIRPVMPNQVTEGDTFQAGFSVMNRTDKARDITVTIQASGNVKAPEELSKTVHLDPYKRQLVFLPVSSTTVAQSRESSSGSIDFIARASDAMDGDAIEHSVPVYKRRALETAANYGTTTQEIVTESLKFPEKIFPDVGNLSVTLSPTVIGNVDGAFGYMRDYPYTCWEQKLSKGVMASHYMNLKEYLPDEFNWAESEKLPGEILQEAANFQAPNGGMAYFKPQDQYVSPYLSAYTALAFNWLRASNYGIPDAVEKPLHAYLENLLRKDAVPSYYSGGMSSTVRAVALAALVEHGKVSLADLERYFPHVQQMSLFGKSHYLQAALKVEGADEIAKEVTTMILAQSSQSGGKFSFNEELDDGYSRILATPLRGNCGVLSAMTQYGENEAGAELVGDVPFKLLRSITQSRGNRDHWENTQENIFCMNSLIEYSRSYENVKPDMTVVVAMDDKLIGQDAFSDLRDDAATFTHLITADDPGAERTVTISREGDGRLYYATRMSYASLDENAERHNAGIDIRKEYSVERDGKWVLLEGGESNINRGELVRVDIYVSTPTARNYVVVDDPVPGGLEPLNRDLATTSLVDANKGDFEAAGGSWYLQFDDWQHFDTSFWNFYHQELRHDSVRFYSDYLPAGNYHLSYTAQAIAEGDFTRMPVHAEEMYEPDVFGMGLPGKLKVGE</sequence>
<dbReference type="Pfam" id="PF17973">
    <property type="entry name" value="bMG10"/>
    <property type="match status" value="1"/>
</dbReference>
<organism evidence="5 6">
    <name type="scientific">Solemya velum gill symbiont</name>
    <dbReference type="NCBI Taxonomy" id="2340"/>
    <lineage>
        <taxon>Bacteria</taxon>
        <taxon>Pseudomonadati</taxon>
        <taxon>Pseudomonadota</taxon>
        <taxon>Gammaproteobacteria</taxon>
        <taxon>sulfur-oxidizing symbionts</taxon>
    </lineage>
</organism>
<dbReference type="Gene3D" id="2.60.40.3710">
    <property type="match status" value="1"/>
</dbReference>
<dbReference type="Gene3D" id="1.50.10.20">
    <property type="match status" value="1"/>
</dbReference>
<proteinExistence type="inferred from homology"/>
<dbReference type="Pfam" id="PF01835">
    <property type="entry name" value="MG2"/>
    <property type="match status" value="1"/>
</dbReference>